<feature type="compositionally biased region" description="Acidic residues" evidence="1">
    <location>
        <begin position="99"/>
        <end position="116"/>
    </location>
</feature>
<feature type="compositionally biased region" description="Basic and acidic residues" evidence="1">
    <location>
        <begin position="249"/>
        <end position="259"/>
    </location>
</feature>
<feature type="region of interest" description="Disordered" evidence="1">
    <location>
        <begin position="96"/>
        <end position="153"/>
    </location>
</feature>
<keyword evidence="4" id="KW-1185">Reference proteome</keyword>
<dbReference type="Proteomes" id="UP000282515">
    <property type="component" value="Unassembled WGS sequence"/>
</dbReference>
<proteinExistence type="predicted"/>
<feature type="chain" id="PRO_5039537750" evidence="2">
    <location>
        <begin position="23"/>
        <end position="385"/>
    </location>
</feature>
<organism evidence="3 4">
    <name type="scientific">Aeromicrobium phragmitis</name>
    <dbReference type="NCBI Taxonomy" id="2478914"/>
    <lineage>
        <taxon>Bacteria</taxon>
        <taxon>Bacillati</taxon>
        <taxon>Actinomycetota</taxon>
        <taxon>Actinomycetes</taxon>
        <taxon>Propionibacteriales</taxon>
        <taxon>Nocardioidaceae</taxon>
        <taxon>Aeromicrobium</taxon>
    </lineage>
</organism>
<name>A0A3L8PM82_9ACTN</name>
<evidence type="ECO:0000313" key="3">
    <source>
        <dbReference type="EMBL" id="RLV56445.1"/>
    </source>
</evidence>
<comment type="caution">
    <text evidence="3">The sequence shown here is derived from an EMBL/GenBank/DDBJ whole genome shotgun (WGS) entry which is preliminary data.</text>
</comment>
<dbReference type="OrthoDB" id="3742305at2"/>
<feature type="compositionally biased region" description="Low complexity" evidence="1">
    <location>
        <begin position="23"/>
        <end position="40"/>
    </location>
</feature>
<dbReference type="EMBL" id="RDBF01000003">
    <property type="protein sequence ID" value="RLV56445.1"/>
    <property type="molecule type" value="Genomic_DNA"/>
</dbReference>
<dbReference type="RefSeq" id="WP_121793452.1">
    <property type="nucleotide sequence ID" value="NZ_RDBF01000003.1"/>
</dbReference>
<feature type="region of interest" description="Disordered" evidence="1">
    <location>
        <begin position="22"/>
        <end position="51"/>
    </location>
</feature>
<accession>A0A3L8PM82</accession>
<reference evidence="3 4" key="1">
    <citation type="submission" date="2018-10" db="EMBL/GenBank/DDBJ databases">
        <title>Aeromicrobium sp. 9W16Y-2 whole genome shotgun sequence.</title>
        <authorList>
            <person name="Li F."/>
        </authorList>
    </citation>
    <scope>NUCLEOTIDE SEQUENCE [LARGE SCALE GENOMIC DNA]</scope>
    <source>
        <strain evidence="3 4">9W16Y-2</strain>
    </source>
</reference>
<protein>
    <submittedName>
        <fullName evidence="3">Uncharacterized protein</fullName>
    </submittedName>
</protein>
<gene>
    <name evidence="3" type="ORF">D9V41_05045</name>
</gene>
<feature type="signal peptide" evidence="2">
    <location>
        <begin position="1"/>
        <end position="22"/>
    </location>
</feature>
<evidence type="ECO:0000313" key="4">
    <source>
        <dbReference type="Proteomes" id="UP000282515"/>
    </source>
</evidence>
<evidence type="ECO:0000256" key="2">
    <source>
        <dbReference type="SAM" id="SignalP"/>
    </source>
</evidence>
<sequence>MKRRLMVTAGVSAALLALTACDSGSTTPAPSASPTALATPEDAPVDSHESGLESPIVYGLTVPRGAVQLGPLVQVRSQELLDTYRPELEAILAERAAEEAAEQAAEEAENEGEPSDDASPSPTPTPTPTDIRPERDTFSPLEEPPLPDTVTSVMRIDEDPTEVTRSMLAQIDVLLPDEEIVTDDLGRHCASENNRITHCALDVTGTTPGDREIRVQLDIDPGDLATRTANAYAQERPVMVLTVTYIGDPREGQENREPEQLDDVDPIDTPEKSGLIWPKMDLDAPGEGPFLGDWTPPEEGRVLLTGHDPAFVLVYTQRSTEGAQIAREYVASKTGVEEPVRDVVAYLNEVNAVYSAQAPDGTTARAVHVVTARGSYTFLFSIPPA</sequence>
<dbReference type="PROSITE" id="PS51257">
    <property type="entry name" value="PROKAR_LIPOPROTEIN"/>
    <property type="match status" value="1"/>
</dbReference>
<feature type="region of interest" description="Disordered" evidence="1">
    <location>
        <begin position="249"/>
        <end position="268"/>
    </location>
</feature>
<evidence type="ECO:0000256" key="1">
    <source>
        <dbReference type="SAM" id="MobiDB-lite"/>
    </source>
</evidence>
<dbReference type="AlphaFoldDB" id="A0A3L8PM82"/>
<keyword evidence="2" id="KW-0732">Signal</keyword>